<dbReference type="KEGG" id="camu:CA2015_0300"/>
<evidence type="ECO:0000313" key="1">
    <source>
        <dbReference type="EMBL" id="AKP49780.1"/>
    </source>
</evidence>
<dbReference type="AlphaFoldDB" id="A0A0H4P9G5"/>
<dbReference type="STRING" id="320787.CA2015_0300"/>
<accession>A0A0H4P9G5</accession>
<dbReference type="PATRIC" id="fig|320787.5.peg.331"/>
<gene>
    <name evidence="1" type="ORF">CA2015_0300</name>
</gene>
<proteinExistence type="predicted"/>
<dbReference type="Proteomes" id="UP000036520">
    <property type="component" value="Chromosome"/>
</dbReference>
<evidence type="ECO:0000313" key="2">
    <source>
        <dbReference type="Proteomes" id="UP000036520"/>
    </source>
</evidence>
<dbReference type="RefSeq" id="WP_205749792.1">
    <property type="nucleotide sequence ID" value="NZ_CP012040.1"/>
</dbReference>
<dbReference type="EMBL" id="CP012040">
    <property type="protein sequence ID" value="AKP49780.1"/>
    <property type="molecule type" value="Genomic_DNA"/>
</dbReference>
<keyword evidence="2" id="KW-1185">Reference proteome</keyword>
<reference evidence="1 2" key="1">
    <citation type="submission" date="2015-07" db="EMBL/GenBank/DDBJ databases">
        <authorList>
            <person name="Kim K.M."/>
        </authorList>
    </citation>
    <scope>NUCLEOTIDE SEQUENCE [LARGE SCALE GENOMIC DNA]</scope>
    <source>
        <strain evidence="1 2">KCTC 12363</strain>
    </source>
</reference>
<sequence length="792" mass="89247">MKKPRARGQMITEQPLSFKVTRLIKNYIMIGNNFRHFTGWLLLIFLISNCSNKEQGNFSTLYFEIKIDDKGFITSMKNNTLSPHREFSPADKPSPLMCLYDGEKQVYYKPIKAIFNEAENAITLDFSNGSVAQISLETKNKYFKFTLESLSQSEGIEGVQWGPYHTNITNLFGEIIGVARDSSELVNYAIGMLALDDNTLGGTSETKADAAPFQYIIHSPDPSIYPLPDSLHEGQVFTLGGDGINDVAFYAHKEPYFRIMYGNAATVDDKGRISINYQSRDRTKKREVYYSLIPNMAVNTPNHLEVQPLPGIDYIGSSIALWGSPDSLALMDVIQNIVLSEGLPYPTINEKWVKDPSAFVPDAMTHGGLNDSIISYTSQMGFKTISMYDQGFVRPDRGNGGYIDGSDFERKPIQLSSGNKSHKEFSEMAAKYGITIGRTTITTALAPGTKDASPIPSDSLCYQQKRLLVNSISPDDTLIVVDDPTHLDEIASWEGHAENLNMIKIGKELIYYLGVSESKPYRLLNVKRGYWGTKALHHAANDTIYKLQVTLNYGYDGLIPNMELQDKIAAYYADVCFINGLGYYDFDGQEFLFNNGHGYYSAKRFFRKMFERAAAHGIPPIRFTGATLSEGSWHYQSIWNVGGGKNLYDVETREWGSSTSQGKDLRDVTYANFFPVGMGRNFAINANSTVEQYSHIQAISVGLGTTYSLELNQKEVESCPQKYEIFRTISIWEKARSANAFPRNIKKLLVDPKRNWILEQGENEDSWILNEIKEDKEKIQFILHRNDNYSAT</sequence>
<name>A0A0H4P9G5_9BACT</name>
<organism evidence="1 2">
    <name type="scientific">Cyclobacterium amurskyense</name>
    <dbReference type="NCBI Taxonomy" id="320787"/>
    <lineage>
        <taxon>Bacteria</taxon>
        <taxon>Pseudomonadati</taxon>
        <taxon>Bacteroidota</taxon>
        <taxon>Cytophagia</taxon>
        <taxon>Cytophagales</taxon>
        <taxon>Cyclobacteriaceae</taxon>
        <taxon>Cyclobacterium</taxon>
    </lineage>
</organism>
<protein>
    <submittedName>
        <fullName evidence="1">Uncharacterized protein</fullName>
    </submittedName>
</protein>